<feature type="repeat" description="Pumilio" evidence="3">
    <location>
        <begin position="770"/>
        <end position="807"/>
    </location>
</feature>
<dbReference type="Pfam" id="PF00806">
    <property type="entry name" value="PUF"/>
    <property type="match status" value="7"/>
</dbReference>
<dbReference type="SMART" id="SM00025">
    <property type="entry name" value="Pumilio"/>
    <property type="match status" value="6"/>
</dbReference>
<keyword evidence="1" id="KW-0677">Repeat</keyword>
<evidence type="ECO:0000256" key="2">
    <source>
        <dbReference type="ARBA" id="ARBA00024893"/>
    </source>
</evidence>
<dbReference type="GO" id="GO:0005737">
    <property type="term" value="C:cytoplasm"/>
    <property type="evidence" value="ECO:0007669"/>
    <property type="project" value="TreeGrafter"/>
</dbReference>
<comment type="function">
    <text evidence="2">RNA-binding nucleolar protein required for pre-rRNA processing. Involved in production of 18S rRNA and assembly of small ribosomal subunit.</text>
</comment>
<dbReference type="Proteomes" id="UP000308768">
    <property type="component" value="Unassembled WGS sequence"/>
</dbReference>
<evidence type="ECO:0000259" key="5">
    <source>
        <dbReference type="PROSITE" id="PS50303"/>
    </source>
</evidence>
<feature type="non-terminal residue" evidence="6">
    <location>
        <position position="1032"/>
    </location>
</feature>
<feature type="repeat" description="Pumilio" evidence="3">
    <location>
        <begin position="607"/>
        <end position="644"/>
    </location>
</feature>
<feature type="compositionally biased region" description="Polar residues" evidence="4">
    <location>
        <begin position="862"/>
        <end position="880"/>
    </location>
</feature>
<organism evidence="6 7">
    <name type="scientific">Cryomyces minteri</name>
    <dbReference type="NCBI Taxonomy" id="331657"/>
    <lineage>
        <taxon>Eukaryota</taxon>
        <taxon>Fungi</taxon>
        <taxon>Dikarya</taxon>
        <taxon>Ascomycota</taxon>
        <taxon>Pezizomycotina</taxon>
        <taxon>Dothideomycetes</taxon>
        <taxon>Dothideomycetes incertae sedis</taxon>
        <taxon>Cryomyces</taxon>
    </lineage>
</organism>
<gene>
    <name evidence="6" type="ORF">B0A49_07401</name>
</gene>
<feature type="compositionally biased region" description="Polar residues" evidence="4">
    <location>
        <begin position="91"/>
        <end position="103"/>
    </location>
</feature>
<evidence type="ECO:0000313" key="7">
    <source>
        <dbReference type="Proteomes" id="UP000308768"/>
    </source>
</evidence>
<dbReference type="AlphaFoldDB" id="A0A4U0WRX1"/>
<feature type="compositionally biased region" description="Polar residues" evidence="4">
    <location>
        <begin position="111"/>
        <end position="121"/>
    </location>
</feature>
<dbReference type="GO" id="GO:0010608">
    <property type="term" value="P:post-transcriptional regulation of gene expression"/>
    <property type="evidence" value="ECO:0007669"/>
    <property type="project" value="TreeGrafter"/>
</dbReference>
<feature type="domain" description="PUM-HD" evidence="5">
    <location>
        <begin position="472"/>
        <end position="833"/>
    </location>
</feature>
<keyword evidence="7" id="KW-1185">Reference proteome</keyword>
<dbReference type="CDD" id="cd07920">
    <property type="entry name" value="Pumilio"/>
    <property type="match status" value="1"/>
</dbReference>
<dbReference type="InterPro" id="IPR001313">
    <property type="entry name" value="Pumilio_RNA-bd_rpt"/>
</dbReference>
<feature type="repeat" description="Pumilio" evidence="3">
    <location>
        <begin position="734"/>
        <end position="769"/>
    </location>
</feature>
<evidence type="ECO:0000313" key="6">
    <source>
        <dbReference type="EMBL" id="TKA65458.1"/>
    </source>
</evidence>
<protein>
    <recommendedName>
        <fullName evidence="5">PUM-HD domain-containing protein</fullName>
    </recommendedName>
</protein>
<comment type="caution">
    <text evidence="6">The sequence shown here is derived from an EMBL/GenBank/DDBJ whole genome shotgun (WGS) entry which is preliminary data.</text>
</comment>
<feature type="repeat" description="Pumilio" evidence="3">
    <location>
        <begin position="645"/>
        <end position="680"/>
    </location>
</feature>
<feature type="region of interest" description="Disordered" evidence="4">
    <location>
        <begin position="58"/>
        <end position="152"/>
    </location>
</feature>
<reference evidence="6 7" key="1">
    <citation type="submission" date="2017-03" db="EMBL/GenBank/DDBJ databases">
        <title>Genomes of endolithic fungi from Antarctica.</title>
        <authorList>
            <person name="Coleine C."/>
            <person name="Masonjones S."/>
            <person name="Stajich J.E."/>
        </authorList>
    </citation>
    <scope>NUCLEOTIDE SEQUENCE [LARGE SCALE GENOMIC DNA]</scope>
    <source>
        <strain evidence="6 7">CCFEE 5187</strain>
    </source>
</reference>
<dbReference type="InterPro" id="IPR016024">
    <property type="entry name" value="ARM-type_fold"/>
</dbReference>
<feature type="region of interest" description="Disordered" evidence="4">
    <location>
        <begin position="831"/>
        <end position="904"/>
    </location>
</feature>
<feature type="region of interest" description="Disordered" evidence="4">
    <location>
        <begin position="262"/>
        <end position="287"/>
    </location>
</feature>
<dbReference type="SUPFAM" id="SSF48371">
    <property type="entry name" value="ARM repeat"/>
    <property type="match status" value="1"/>
</dbReference>
<feature type="repeat" description="Pumilio" evidence="3">
    <location>
        <begin position="698"/>
        <end position="733"/>
    </location>
</feature>
<dbReference type="STRING" id="331657.A0A4U0WRX1"/>
<feature type="repeat" description="Pumilio" evidence="3">
    <location>
        <begin position="571"/>
        <end position="606"/>
    </location>
</feature>
<dbReference type="InterPro" id="IPR033133">
    <property type="entry name" value="PUM-HD"/>
</dbReference>
<dbReference type="PANTHER" id="PTHR12537">
    <property type="entry name" value="RNA BINDING PROTEIN PUMILIO-RELATED"/>
    <property type="match status" value="1"/>
</dbReference>
<dbReference type="PROSITE" id="PS50303">
    <property type="entry name" value="PUM_HD"/>
    <property type="match status" value="1"/>
</dbReference>
<feature type="compositionally biased region" description="Polar residues" evidence="4">
    <location>
        <begin position="263"/>
        <end position="287"/>
    </location>
</feature>
<dbReference type="PROSITE" id="PS50302">
    <property type="entry name" value="PUM"/>
    <property type="match status" value="6"/>
</dbReference>
<dbReference type="GO" id="GO:0003729">
    <property type="term" value="F:mRNA binding"/>
    <property type="evidence" value="ECO:0007669"/>
    <property type="project" value="TreeGrafter"/>
</dbReference>
<feature type="region of interest" description="Disordered" evidence="4">
    <location>
        <begin position="299"/>
        <end position="321"/>
    </location>
</feature>
<dbReference type="InterPro" id="IPR011989">
    <property type="entry name" value="ARM-like"/>
</dbReference>
<dbReference type="InterPro" id="IPR033712">
    <property type="entry name" value="Pumilio_RNA-bd"/>
</dbReference>
<dbReference type="EMBL" id="NAJN01001137">
    <property type="protein sequence ID" value="TKA65458.1"/>
    <property type="molecule type" value="Genomic_DNA"/>
</dbReference>
<proteinExistence type="predicted"/>
<dbReference type="Gene3D" id="1.25.10.10">
    <property type="entry name" value="Leucine-rich Repeat Variant"/>
    <property type="match status" value="2"/>
</dbReference>
<feature type="compositionally biased region" description="Polar residues" evidence="4">
    <location>
        <begin position="836"/>
        <end position="854"/>
    </location>
</feature>
<evidence type="ECO:0000256" key="3">
    <source>
        <dbReference type="PROSITE-ProRule" id="PRU00317"/>
    </source>
</evidence>
<sequence>MGQQRLRQAAEPQDLTSALEKKKLEYEFIKEQRRKFEASMELLDLEARRGADEVSRLEHDLGRFTTGHQSEPTTPPEYRDHGFPSAFSRPNRFSSASMTSPPGLSNRPGRSGSQLTSSPSGFTRPFTSRGVASNLPSKSVPGSRRNSDEDEDDYLQEVTSYNHRSAANPNRNSMPVTGLDLRGRTDMPDLASVLGHINTTGFLFGDDEDKPKKTHNPAASPDAKNYLQMNTTNDKFPILVRREGDGIMQLSASSAALDLALSQSPGPESQQANGWPTFTRQHASQQSLPMNTLRQNLQSQEDSGLPNFNGIKSESPPKPTAFNRRSLEVKFSGIGEIKQPGLMGLSSHGPANGFPKLQSSYSTNDIPTLKSTNGLNGASSNVPAAVPKTAAEQHFHNHNASLGRIPQNAVNSANTANTVNSNRLSRELTSGDVRAEEAKKTFRPLQSALQASAVPFGPPLTSTATESIGANAMSAGLSPFASPAYYGGYGMPMLGMAMHNLNVGGQPQWNTQMSVYQNPYGAYQQYPQYGNGNVNGNGGARFADSQARVIQQRRMQNGEDNARFANVQLESLQGEIYGLCKDQHGCRYLQKKLEDRNPEHVQLIFLETNEHVTELMTDPFGNYLCQKLLEYTNNEQRTIEMIIDALRNEVVQLIQDLNGNHVIQKCLNHLTSEDAQFIFDARCIDHASGHQKAYLVAQITNNAFALVQDPFGNYVVQYILDLGEPAFSKPLCLSFCGNIAVLSKQKFSSNVIEKCIRTADADTRRLMIEEMINPAELEKLLRDSFANYVVQTAMDHADPDTKARLIDSIRPILPAIRSTPYGRRIQGKIQERDGNLSGNSSGQTTPNNLTSPPQITMGVSPMSRQGLVQNGHGYQSNSGMHSGIGNGYGPTIVAPQPQSQPHRLSKPSLPMYTSNQGPRMAPQQYPGFGRAPQPDGPSLLPHLLPNATPEAWDTQVVAEGVGQHAGPHAARAQIEKGGEEAEERRVGELEERAQDCGCPRGGGVGDAEFVQVVEVREAEVERGREDDLRDER</sequence>
<evidence type="ECO:0000256" key="1">
    <source>
        <dbReference type="ARBA" id="ARBA00022737"/>
    </source>
</evidence>
<feature type="region of interest" description="Disordered" evidence="4">
    <location>
        <begin position="205"/>
        <end position="225"/>
    </location>
</feature>
<evidence type="ECO:0000256" key="4">
    <source>
        <dbReference type="SAM" id="MobiDB-lite"/>
    </source>
</evidence>
<dbReference type="OrthoDB" id="668540at2759"/>
<name>A0A4U0WRX1_9PEZI</name>
<accession>A0A4U0WRX1</accession>
<dbReference type="PANTHER" id="PTHR12537:SF13">
    <property type="entry name" value="PUMILIO HOMOLOGY DOMAIN FAMILY MEMBER 4"/>
    <property type="match status" value="1"/>
</dbReference>